<dbReference type="GO" id="GO:0016301">
    <property type="term" value="F:kinase activity"/>
    <property type="evidence" value="ECO:0007669"/>
    <property type="project" value="UniProtKB-KW"/>
</dbReference>
<evidence type="ECO:0000256" key="5">
    <source>
        <dbReference type="ARBA" id="ARBA00022723"/>
    </source>
</evidence>
<dbReference type="GO" id="GO:0005524">
    <property type="term" value="F:ATP binding"/>
    <property type="evidence" value="ECO:0007669"/>
    <property type="project" value="UniProtKB-KW"/>
</dbReference>
<keyword evidence="11 16" id="KW-0670">Pyruvate</keyword>
<keyword evidence="4 13" id="KW-0808">Transferase</keyword>
<dbReference type="NCBIfam" id="NF004978">
    <property type="entry name" value="PRK06354.1"/>
    <property type="match status" value="1"/>
</dbReference>
<dbReference type="UniPathway" id="UPA00109">
    <property type="reaction ID" value="UER00188"/>
</dbReference>
<dbReference type="AlphaFoldDB" id="A0A7C3WGW4"/>
<dbReference type="GO" id="GO:0030955">
    <property type="term" value="F:potassium ion binding"/>
    <property type="evidence" value="ECO:0007669"/>
    <property type="project" value="UniProtKB-UniRule"/>
</dbReference>
<dbReference type="InterPro" id="IPR015806">
    <property type="entry name" value="Pyrv_Knase_insert_dom_sf"/>
</dbReference>
<evidence type="ECO:0000256" key="1">
    <source>
        <dbReference type="ARBA" id="ARBA00004997"/>
    </source>
</evidence>
<proteinExistence type="inferred from homology"/>
<dbReference type="InterPro" id="IPR001697">
    <property type="entry name" value="Pyr_Knase"/>
</dbReference>
<keyword evidence="7 13" id="KW-0418">Kinase</keyword>
<comment type="pathway">
    <text evidence="1 13">Carbohydrate degradation; glycolysis; pyruvate from D-glyceraldehyde 3-phosphate: step 5/5.</text>
</comment>
<dbReference type="SUPFAM" id="SSF52935">
    <property type="entry name" value="PK C-terminal domain-like"/>
    <property type="match status" value="1"/>
</dbReference>
<dbReference type="EMBL" id="DTHB01000027">
    <property type="protein sequence ID" value="HGB14289.1"/>
    <property type="molecule type" value="Genomic_DNA"/>
</dbReference>
<dbReference type="InterPro" id="IPR011037">
    <property type="entry name" value="Pyrv_Knase-like_insert_dom_sf"/>
</dbReference>
<dbReference type="SUPFAM" id="SSF51621">
    <property type="entry name" value="Phosphoenolpyruvate/pyruvate domain"/>
    <property type="match status" value="1"/>
</dbReference>
<name>A0A7C3WGW4_9BACT</name>
<sequence length="472" mass="51202">MRLPAHKTKIVATIGPASESDQVLEEMIQAGMNVARLNFSHGDFDYHARLLERLRAAARKTGRRVAILADLPGPKLRIGTLAQEPVELRAGDFFTLTTQDILGDARRVSVSFQRLPEVVKPGDTLFLNDGLIQLQVAETGAEAVKCRVVVGGELRSRQGLNLPGVSLGISAFTPQDRECLAFALKQGVDAVSQSFVESAQDIKAVREAAAALGHQPFVIAKIERANALKNLAAILEEADGLMIARGDLGVEIPIEQIAGIQKQLVRAANLAGKPVIIATQMLESMTMNLRPTRAEATDVANAILDGTDCVMLSGESAVGKYPVAAVNMLARIAAAIEPLQPYYRARPDLSRAEPRQASFRDLIALSVQAILEKTVPAAVFVPTRSGATARSIARFRPSVWIVAVSSLDSTCQRLMFTYGAHPVHEPEHPENWKAYVRRWLAEHDISGDLVVLTEGPSSKHPEANHRIELIEL</sequence>
<comment type="caution">
    <text evidence="16">The sequence shown here is derived from an EMBL/GenBank/DDBJ whole genome shotgun (WGS) entry which is preliminary data.</text>
</comment>
<keyword evidence="8" id="KW-0067">ATP-binding</keyword>
<evidence type="ECO:0000256" key="7">
    <source>
        <dbReference type="ARBA" id="ARBA00022777"/>
    </source>
</evidence>
<dbReference type="Pfam" id="PF02887">
    <property type="entry name" value="PK_C"/>
    <property type="match status" value="1"/>
</dbReference>
<dbReference type="EC" id="2.7.1.40" evidence="3 12"/>
<dbReference type="PANTHER" id="PTHR11817">
    <property type="entry name" value="PYRUVATE KINASE"/>
    <property type="match status" value="1"/>
</dbReference>
<comment type="similarity">
    <text evidence="2 13">Belongs to the pyruvate kinase family.</text>
</comment>
<organism evidence="16">
    <name type="scientific">Desulfobacca acetoxidans</name>
    <dbReference type="NCBI Taxonomy" id="60893"/>
    <lineage>
        <taxon>Bacteria</taxon>
        <taxon>Pseudomonadati</taxon>
        <taxon>Thermodesulfobacteriota</taxon>
        <taxon>Desulfobaccia</taxon>
        <taxon>Desulfobaccales</taxon>
        <taxon>Desulfobaccaceae</taxon>
        <taxon>Desulfobacca</taxon>
    </lineage>
</organism>
<evidence type="ECO:0000256" key="9">
    <source>
        <dbReference type="ARBA" id="ARBA00022842"/>
    </source>
</evidence>
<evidence type="ECO:0000259" key="15">
    <source>
        <dbReference type="Pfam" id="PF02887"/>
    </source>
</evidence>
<reference evidence="16" key="1">
    <citation type="journal article" date="2020" name="mSystems">
        <title>Genome- and Community-Level Interaction Insights into Carbon Utilization and Element Cycling Functions of Hydrothermarchaeota in Hydrothermal Sediment.</title>
        <authorList>
            <person name="Zhou Z."/>
            <person name="Liu Y."/>
            <person name="Xu W."/>
            <person name="Pan J."/>
            <person name="Luo Z.H."/>
            <person name="Li M."/>
        </authorList>
    </citation>
    <scope>NUCLEOTIDE SEQUENCE [LARGE SCALE GENOMIC DNA]</scope>
    <source>
        <strain evidence="16">SpSt-776</strain>
    </source>
</reference>
<protein>
    <recommendedName>
        <fullName evidence="3 12">Pyruvate kinase</fullName>
        <ecNumber evidence="3 12">2.7.1.40</ecNumber>
    </recommendedName>
</protein>
<dbReference type="NCBIfam" id="TIGR01064">
    <property type="entry name" value="pyruv_kin"/>
    <property type="match status" value="1"/>
</dbReference>
<keyword evidence="10 13" id="KW-0324">Glycolysis</keyword>
<dbReference type="NCBIfam" id="NF004491">
    <property type="entry name" value="PRK05826.1"/>
    <property type="match status" value="1"/>
</dbReference>
<dbReference type="InterPro" id="IPR036918">
    <property type="entry name" value="Pyrv_Knase_C_sf"/>
</dbReference>
<evidence type="ECO:0000256" key="10">
    <source>
        <dbReference type="ARBA" id="ARBA00023152"/>
    </source>
</evidence>
<keyword evidence="6" id="KW-0547">Nucleotide-binding</keyword>
<comment type="catalytic activity">
    <reaction evidence="13">
        <text>pyruvate + ATP = phosphoenolpyruvate + ADP + H(+)</text>
        <dbReference type="Rhea" id="RHEA:18157"/>
        <dbReference type="ChEBI" id="CHEBI:15361"/>
        <dbReference type="ChEBI" id="CHEBI:15378"/>
        <dbReference type="ChEBI" id="CHEBI:30616"/>
        <dbReference type="ChEBI" id="CHEBI:58702"/>
        <dbReference type="ChEBI" id="CHEBI:456216"/>
        <dbReference type="EC" id="2.7.1.40"/>
    </reaction>
</comment>
<dbReference type="Gene3D" id="3.40.1380.20">
    <property type="entry name" value="Pyruvate kinase, C-terminal domain"/>
    <property type="match status" value="1"/>
</dbReference>
<feature type="domain" description="Pyruvate kinase C-terminal" evidence="15">
    <location>
        <begin position="363"/>
        <end position="459"/>
    </location>
</feature>
<evidence type="ECO:0000256" key="3">
    <source>
        <dbReference type="ARBA" id="ARBA00012142"/>
    </source>
</evidence>
<dbReference type="InterPro" id="IPR015795">
    <property type="entry name" value="Pyrv_Knase_C"/>
</dbReference>
<dbReference type="Gene3D" id="3.20.20.60">
    <property type="entry name" value="Phosphoenolpyruvate-binding domains"/>
    <property type="match status" value="1"/>
</dbReference>
<dbReference type="InterPro" id="IPR015813">
    <property type="entry name" value="Pyrv/PenolPyrv_kinase-like_dom"/>
</dbReference>
<dbReference type="Pfam" id="PF00224">
    <property type="entry name" value="PK"/>
    <property type="match status" value="1"/>
</dbReference>
<dbReference type="Gene3D" id="2.40.33.10">
    <property type="entry name" value="PK beta-barrel domain-like"/>
    <property type="match status" value="1"/>
</dbReference>
<dbReference type="SUPFAM" id="SSF50800">
    <property type="entry name" value="PK beta-barrel domain-like"/>
    <property type="match status" value="1"/>
</dbReference>
<evidence type="ECO:0000313" key="16">
    <source>
        <dbReference type="EMBL" id="HGB14289.1"/>
    </source>
</evidence>
<keyword evidence="9 13" id="KW-0460">Magnesium</keyword>
<dbReference type="GO" id="GO:0000287">
    <property type="term" value="F:magnesium ion binding"/>
    <property type="evidence" value="ECO:0007669"/>
    <property type="project" value="UniProtKB-UniRule"/>
</dbReference>
<evidence type="ECO:0000256" key="11">
    <source>
        <dbReference type="ARBA" id="ARBA00023317"/>
    </source>
</evidence>
<gene>
    <name evidence="16" type="primary">pyk</name>
    <name evidence="16" type="ORF">ENV62_03495</name>
</gene>
<evidence type="ECO:0000256" key="8">
    <source>
        <dbReference type="ARBA" id="ARBA00022840"/>
    </source>
</evidence>
<dbReference type="InterPro" id="IPR015793">
    <property type="entry name" value="Pyrv_Knase_brl"/>
</dbReference>
<evidence type="ECO:0000256" key="13">
    <source>
        <dbReference type="RuleBase" id="RU000504"/>
    </source>
</evidence>
<accession>A0A7C3WGW4</accession>
<evidence type="ECO:0000256" key="12">
    <source>
        <dbReference type="NCBIfam" id="TIGR01064"/>
    </source>
</evidence>
<keyword evidence="5" id="KW-0479">Metal-binding</keyword>
<evidence type="ECO:0000259" key="14">
    <source>
        <dbReference type="Pfam" id="PF00224"/>
    </source>
</evidence>
<dbReference type="FunFam" id="2.40.33.10:FF:000001">
    <property type="entry name" value="Pyruvate kinase"/>
    <property type="match status" value="1"/>
</dbReference>
<dbReference type="InterPro" id="IPR040442">
    <property type="entry name" value="Pyrv_kinase-like_dom_sf"/>
</dbReference>
<evidence type="ECO:0000256" key="6">
    <source>
        <dbReference type="ARBA" id="ARBA00022741"/>
    </source>
</evidence>
<feature type="domain" description="Pyruvate kinase barrel" evidence="14">
    <location>
        <begin position="6"/>
        <end position="326"/>
    </location>
</feature>
<dbReference type="PRINTS" id="PR01050">
    <property type="entry name" value="PYRUVTKNASE"/>
</dbReference>
<evidence type="ECO:0000256" key="4">
    <source>
        <dbReference type="ARBA" id="ARBA00022679"/>
    </source>
</evidence>
<evidence type="ECO:0000256" key="2">
    <source>
        <dbReference type="ARBA" id="ARBA00008663"/>
    </source>
</evidence>
<dbReference type="GO" id="GO:0004743">
    <property type="term" value="F:pyruvate kinase activity"/>
    <property type="evidence" value="ECO:0007669"/>
    <property type="project" value="UniProtKB-UniRule"/>
</dbReference>